<dbReference type="Proteomes" id="UP000799755">
    <property type="component" value="Unassembled WGS sequence"/>
</dbReference>
<organism evidence="1 2">
    <name type="scientific">Lindgomyces ingoldianus</name>
    <dbReference type="NCBI Taxonomy" id="673940"/>
    <lineage>
        <taxon>Eukaryota</taxon>
        <taxon>Fungi</taxon>
        <taxon>Dikarya</taxon>
        <taxon>Ascomycota</taxon>
        <taxon>Pezizomycotina</taxon>
        <taxon>Dothideomycetes</taxon>
        <taxon>Pleosporomycetidae</taxon>
        <taxon>Pleosporales</taxon>
        <taxon>Lindgomycetaceae</taxon>
        <taxon>Lindgomyces</taxon>
    </lineage>
</organism>
<reference evidence="1" key="1">
    <citation type="journal article" date="2020" name="Stud. Mycol.">
        <title>101 Dothideomycetes genomes: a test case for predicting lifestyles and emergence of pathogens.</title>
        <authorList>
            <person name="Haridas S."/>
            <person name="Albert R."/>
            <person name="Binder M."/>
            <person name="Bloem J."/>
            <person name="Labutti K."/>
            <person name="Salamov A."/>
            <person name="Andreopoulos B."/>
            <person name="Baker S."/>
            <person name="Barry K."/>
            <person name="Bills G."/>
            <person name="Bluhm B."/>
            <person name="Cannon C."/>
            <person name="Castanera R."/>
            <person name="Culley D."/>
            <person name="Daum C."/>
            <person name="Ezra D."/>
            <person name="Gonzalez J."/>
            <person name="Henrissat B."/>
            <person name="Kuo A."/>
            <person name="Liang C."/>
            <person name="Lipzen A."/>
            <person name="Lutzoni F."/>
            <person name="Magnuson J."/>
            <person name="Mondo S."/>
            <person name="Nolan M."/>
            <person name="Ohm R."/>
            <person name="Pangilinan J."/>
            <person name="Park H.-J."/>
            <person name="Ramirez L."/>
            <person name="Alfaro M."/>
            <person name="Sun H."/>
            <person name="Tritt A."/>
            <person name="Yoshinaga Y."/>
            <person name="Zwiers L.-H."/>
            <person name="Turgeon B."/>
            <person name="Goodwin S."/>
            <person name="Spatafora J."/>
            <person name="Crous P."/>
            <person name="Grigoriev I."/>
        </authorList>
    </citation>
    <scope>NUCLEOTIDE SEQUENCE</scope>
    <source>
        <strain evidence="1">ATCC 200398</strain>
    </source>
</reference>
<name>A0ACB6QSX2_9PLEO</name>
<keyword evidence="2" id="KW-1185">Reference proteome</keyword>
<proteinExistence type="predicted"/>
<evidence type="ECO:0000313" key="2">
    <source>
        <dbReference type="Proteomes" id="UP000799755"/>
    </source>
</evidence>
<evidence type="ECO:0000313" key="1">
    <source>
        <dbReference type="EMBL" id="KAF2470026.1"/>
    </source>
</evidence>
<dbReference type="EMBL" id="MU003509">
    <property type="protein sequence ID" value="KAF2470026.1"/>
    <property type="molecule type" value="Genomic_DNA"/>
</dbReference>
<comment type="caution">
    <text evidence="1">The sequence shown here is derived from an EMBL/GenBank/DDBJ whole genome shotgun (WGS) entry which is preliminary data.</text>
</comment>
<gene>
    <name evidence="1" type="ORF">BDR25DRAFT_304014</name>
</gene>
<protein>
    <submittedName>
        <fullName evidence="1">Oxidoreductase-like protein</fullName>
    </submittedName>
</protein>
<accession>A0ACB6QSX2</accession>
<sequence>MINFGIIGTGWITTSFVAGAHATSKWNLSAVYSRSSDSAKHFASKYDQPIKTHTTISSLAADTNISAVYIASPNSLHFVQAAELLKAGKHVILEKPATSTGTELDKLFELAKENNVFLLEAYRHLHERNFKILQYNLPCLGPIYGASLTYAQYSSRYDKVLAGETPNIFSLEYSGGALVDLGVYCVAAAVALFGAPRESVYHPVVISTGADGAGFMLLKYEGFSVAINFSKIYNSATPSEVYGEKGTLVTPSITDIERVEFVDSQKKGEKEERGEEKEHLNLKEEAEEFARIIEEQDKEAARKWERISRTVVGITEKVRRDNGLLFKVEKEAL</sequence>